<comment type="caution">
    <text evidence="2">The sequence shown here is derived from an EMBL/GenBank/DDBJ whole genome shotgun (WGS) entry which is preliminary data.</text>
</comment>
<accession>A0ABS8E197</accession>
<keyword evidence="3" id="KW-1185">Reference proteome</keyword>
<protein>
    <recommendedName>
        <fullName evidence="4">Secreted protein</fullName>
    </recommendedName>
</protein>
<feature type="signal peptide" evidence="1">
    <location>
        <begin position="1"/>
        <end position="31"/>
    </location>
</feature>
<gene>
    <name evidence="2" type="ORF">K7B10_06295</name>
</gene>
<dbReference type="RefSeq" id="WP_229334972.1">
    <property type="nucleotide sequence ID" value="NZ_JAINUL010000001.1"/>
</dbReference>
<sequence length="136" mass="14009">MATPRRIARVLAAATLSAVLLTGGGLATATAATSAATAATPTPSAAAGEISLKATPTEVKAGEKVTFTGRTKGLPIGTKVVLQHKNGSKWTTLHANTLIKQGSSFSFDNTFKNKGKEELRVMAGDWTSPSTTVIVR</sequence>
<evidence type="ECO:0000313" key="2">
    <source>
        <dbReference type="EMBL" id="MCC0094404.1"/>
    </source>
</evidence>
<dbReference type="Proteomes" id="UP001520654">
    <property type="component" value="Unassembled WGS sequence"/>
</dbReference>
<evidence type="ECO:0000256" key="1">
    <source>
        <dbReference type="SAM" id="SignalP"/>
    </source>
</evidence>
<reference evidence="2 3" key="1">
    <citation type="submission" date="2021-08" db="EMBL/GenBank/DDBJ databases">
        <title>Genomic Architecture of Streptomyces flavotricini NGL1 and Streptomyces erythrochromogenes HMS4 With Differential Plant Beneficial attributes and laccase production capabilities.</title>
        <authorList>
            <person name="Salwan R."/>
            <person name="Kaur R."/>
            <person name="Sharma V."/>
        </authorList>
    </citation>
    <scope>NUCLEOTIDE SEQUENCE [LARGE SCALE GENOMIC DNA]</scope>
    <source>
        <strain evidence="2 3">NGL1</strain>
    </source>
</reference>
<organism evidence="2 3">
    <name type="scientific">Streptomyces flavotricini</name>
    <dbReference type="NCBI Taxonomy" id="66888"/>
    <lineage>
        <taxon>Bacteria</taxon>
        <taxon>Bacillati</taxon>
        <taxon>Actinomycetota</taxon>
        <taxon>Actinomycetes</taxon>
        <taxon>Kitasatosporales</taxon>
        <taxon>Streptomycetaceae</taxon>
        <taxon>Streptomyces</taxon>
    </lineage>
</organism>
<name>A0ABS8E197_9ACTN</name>
<proteinExistence type="predicted"/>
<feature type="chain" id="PRO_5046704367" description="Secreted protein" evidence="1">
    <location>
        <begin position="32"/>
        <end position="136"/>
    </location>
</feature>
<dbReference type="EMBL" id="JAINUL010000001">
    <property type="protein sequence ID" value="MCC0094404.1"/>
    <property type="molecule type" value="Genomic_DNA"/>
</dbReference>
<evidence type="ECO:0000313" key="3">
    <source>
        <dbReference type="Proteomes" id="UP001520654"/>
    </source>
</evidence>
<keyword evidence="1" id="KW-0732">Signal</keyword>
<evidence type="ECO:0008006" key="4">
    <source>
        <dbReference type="Google" id="ProtNLM"/>
    </source>
</evidence>